<evidence type="ECO:0000256" key="4">
    <source>
        <dbReference type="ARBA" id="ARBA00023163"/>
    </source>
</evidence>
<feature type="domain" description="HTH lysR-type" evidence="5">
    <location>
        <begin position="1"/>
        <end position="58"/>
    </location>
</feature>
<dbReference type="SUPFAM" id="SSF53850">
    <property type="entry name" value="Periplasmic binding protein-like II"/>
    <property type="match status" value="1"/>
</dbReference>
<dbReference type="GO" id="GO:0003677">
    <property type="term" value="F:DNA binding"/>
    <property type="evidence" value="ECO:0007669"/>
    <property type="project" value="UniProtKB-KW"/>
</dbReference>
<dbReference type="Proteomes" id="UP000544110">
    <property type="component" value="Unassembled WGS sequence"/>
</dbReference>
<dbReference type="PANTHER" id="PTHR30346">
    <property type="entry name" value="TRANSCRIPTIONAL DUAL REGULATOR HCAR-RELATED"/>
    <property type="match status" value="1"/>
</dbReference>
<keyword evidence="4" id="KW-0804">Transcription</keyword>
<dbReference type="GO" id="GO:0003700">
    <property type="term" value="F:DNA-binding transcription factor activity"/>
    <property type="evidence" value="ECO:0007669"/>
    <property type="project" value="InterPro"/>
</dbReference>
<dbReference type="InterPro" id="IPR036390">
    <property type="entry name" value="WH_DNA-bd_sf"/>
</dbReference>
<name>A0A7Y9RUS7_9ACTN</name>
<accession>A0A7Y9RUS7</accession>
<dbReference type="Gene3D" id="3.40.190.10">
    <property type="entry name" value="Periplasmic binding protein-like II"/>
    <property type="match status" value="2"/>
</dbReference>
<dbReference type="PROSITE" id="PS50931">
    <property type="entry name" value="HTH_LYSR"/>
    <property type="match status" value="1"/>
</dbReference>
<dbReference type="EMBL" id="JACCAC010000001">
    <property type="protein sequence ID" value="NYG55714.1"/>
    <property type="molecule type" value="Genomic_DNA"/>
</dbReference>
<evidence type="ECO:0000313" key="7">
    <source>
        <dbReference type="Proteomes" id="UP000544110"/>
    </source>
</evidence>
<comment type="caution">
    <text evidence="6">The sequence shown here is derived from an EMBL/GenBank/DDBJ whole genome shotgun (WGS) entry which is preliminary data.</text>
</comment>
<dbReference type="InterPro" id="IPR036388">
    <property type="entry name" value="WH-like_DNA-bd_sf"/>
</dbReference>
<comment type="similarity">
    <text evidence="1">Belongs to the LysR transcriptional regulatory family.</text>
</comment>
<dbReference type="RefSeq" id="WP_179518113.1">
    <property type="nucleotide sequence ID" value="NZ_JACCAC010000001.1"/>
</dbReference>
<dbReference type="Pfam" id="PF03466">
    <property type="entry name" value="LysR_substrate"/>
    <property type="match status" value="1"/>
</dbReference>
<evidence type="ECO:0000259" key="5">
    <source>
        <dbReference type="PROSITE" id="PS50931"/>
    </source>
</evidence>
<sequence length="298" mass="31462">MDVAHLELLRELSVRGSLTAVAAATHRTPSALSQQLRTAEREVGVALVERVGRGLRLTAEGQLLADSADEVGAVLAGVQARLDALRGRPAGVVGIGTLPSAGTALLPALVERLRGTEIRVELDDLDLAEADYAARTVDHDVVVGHSLTGDFPLGSDGLARRVLAREPIDVALPAGHPLCGHDRLRPEHLRGTTWVGVPVGYPFDTVLLAVEQALDEPLRRAVRIRDNQLAAALVRAGVGLALLPRFTTATGDGMVTRPLDGVHARRSLAALCRPDRYARLAVRTVVDELAAIGAALEG</sequence>
<proteinExistence type="inferred from homology"/>
<dbReference type="Pfam" id="PF00126">
    <property type="entry name" value="HTH_1"/>
    <property type="match status" value="1"/>
</dbReference>
<protein>
    <submittedName>
        <fullName evidence="6">DNA-binding transcriptional LysR family regulator</fullName>
    </submittedName>
</protein>
<dbReference type="InterPro" id="IPR000847">
    <property type="entry name" value="LysR_HTH_N"/>
</dbReference>
<dbReference type="AlphaFoldDB" id="A0A7Y9RUS7"/>
<gene>
    <name evidence="6" type="ORF">BJ989_002018</name>
</gene>
<dbReference type="CDD" id="cd05466">
    <property type="entry name" value="PBP2_LTTR_substrate"/>
    <property type="match status" value="1"/>
</dbReference>
<evidence type="ECO:0000256" key="3">
    <source>
        <dbReference type="ARBA" id="ARBA00023125"/>
    </source>
</evidence>
<organism evidence="6 7">
    <name type="scientific">Nocardioides perillae</name>
    <dbReference type="NCBI Taxonomy" id="1119534"/>
    <lineage>
        <taxon>Bacteria</taxon>
        <taxon>Bacillati</taxon>
        <taxon>Actinomycetota</taxon>
        <taxon>Actinomycetes</taxon>
        <taxon>Propionibacteriales</taxon>
        <taxon>Nocardioidaceae</taxon>
        <taxon>Nocardioides</taxon>
    </lineage>
</organism>
<dbReference type="SUPFAM" id="SSF46785">
    <property type="entry name" value="Winged helix' DNA-binding domain"/>
    <property type="match status" value="1"/>
</dbReference>
<keyword evidence="7" id="KW-1185">Reference proteome</keyword>
<evidence type="ECO:0000256" key="1">
    <source>
        <dbReference type="ARBA" id="ARBA00009437"/>
    </source>
</evidence>
<keyword evidence="3 6" id="KW-0238">DNA-binding</keyword>
<evidence type="ECO:0000256" key="2">
    <source>
        <dbReference type="ARBA" id="ARBA00023015"/>
    </source>
</evidence>
<dbReference type="GO" id="GO:0032993">
    <property type="term" value="C:protein-DNA complex"/>
    <property type="evidence" value="ECO:0007669"/>
    <property type="project" value="TreeGrafter"/>
</dbReference>
<keyword evidence="2" id="KW-0805">Transcription regulation</keyword>
<evidence type="ECO:0000313" key="6">
    <source>
        <dbReference type="EMBL" id="NYG55714.1"/>
    </source>
</evidence>
<dbReference type="PANTHER" id="PTHR30346:SF29">
    <property type="entry name" value="LYSR SUBSTRATE-BINDING"/>
    <property type="match status" value="1"/>
</dbReference>
<dbReference type="InterPro" id="IPR005119">
    <property type="entry name" value="LysR_subst-bd"/>
</dbReference>
<reference evidence="6 7" key="1">
    <citation type="submission" date="2020-07" db="EMBL/GenBank/DDBJ databases">
        <title>Sequencing the genomes of 1000 actinobacteria strains.</title>
        <authorList>
            <person name="Klenk H.-P."/>
        </authorList>
    </citation>
    <scope>NUCLEOTIDE SEQUENCE [LARGE SCALE GENOMIC DNA]</scope>
    <source>
        <strain evidence="6 7">DSM 24552</strain>
    </source>
</reference>
<dbReference type="Gene3D" id="1.10.10.10">
    <property type="entry name" value="Winged helix-like DNA-binding domain superfamily/Winged helix DNA-binding domain"/>
    <property type="match status" value="1"/>
</dbReference>